<keyword evidence="2" id="KW-0479">Metal-binding</keyword>
<evidence type="ECO:0000256" key="2">
    <source>
        <dbReference type="HAMAP-Rule" id="MF_00163"/>
    </source>
</evidence>
<feature type="binding site" evidence="2">
    <location>
        <position position="143"/>
    </location>
    <ligand>
        <name>Fe cation</name>
        <dbReference type="ChEBI" id="CHEBI:24875"/>
    </ligand>
</feature>
<dbReference type="HAMAP" id="MF_00163">
    <property type="entry name" value="Pep_deformylase"/>
    <property type="match status" value="1"/>
</dbReference>
<reference evidence="3 4" key="1">
    <citation type="journal article" date="2016" name="Nat. Commun.">
        <title>Thousands of microbial genomes shed light on interconnected biogeochemical processes in an aquifer system.</title>
        <authorList>
            <person name="Anantharaman K."/>
            <person name="Brown C.T."/>
            <person name="Hug L.A."/>
            <person name="Sharon I."/>
            <person name="Castelle C.J."/>
            <person name="Probst A.J."/>
            <person name="Thomas B.C."/>
            <person name="Singh A."/>
            <person name="Wilkins M.J."/>
            <person name="Karaoz U."/>
            <person name="Brodie E.L."/>
            <person name="Williams K.H."/>
            <person name="Hubbard S.S."/>
            <person name="Banfield J.F."/>
        </authorList>
    </citation>
    <scope>NUCLEOTIDE SEQUENCE [LARGE SCALE GENOMIC DNA]</scope>
</reference>
<dbReference type="Gene3D" id="3.90.45.10">
    <property type="entry name" value="Peptide deformylase"/>
    <property type="match status" value="1"/>
</dbReference>
<keyword evidence="2" id="KW-0648">Protein biosynthesis</keyword>
<evidence type="ECO:0000313" key="4">
    <source>
        <dbReference type="Proteomes" id="UP000177325"/>
    </source>
</evidence>
<evidence type="ECO:0000256" key="1">
    <source>
        <dbReference type="ARBA" id="ARBA00010759"/>
    </source>
</evidence>
<evidence type="ECO:0000313" key="3">
    <source>
        <dbReference type="EMBL" id="OGG85213.1"/>
    </source>
</evidence>
<accession>A0A1F6FH79</accession>
<dbReference type="SUPFAM" id="SSF56420">
    <property type="entry name" value="Peptide deformylase"/>
    <property type="match status" value="1"/>
</dbReference>
<dbReference type="GO" id="GO:0006412">
    <property type="term" value="P:translation"/>
    <property type="evidence" value="ECO:0007669"/>
    <property type="project" value="UniProtKB-UniRule"/>
</dbReference>
<comment type="caution">
    <text evidence="3">The sequence shown here is derived from an EMBL/GenBank/DDBJ whole genome shotgun (WGS) entry which is preliminary data.</text>
</comment>
<comment type="cofactor">
    <cofactor evidence="2">
        <name>Fe(2+)</name>
        <dbReference type="ChEBI" id="CHEBI:29033"/>
    </cofactor>
    <text evidence="2">Binds 1 Fe(2+) ion.</text>
</comment>
<dbReference type="Proteomes" id="UP000177325">
    <property type="component" value="Unassembled WGS sequence"/>
</dbReference>
<dbReference type="AlphaFoldDB" id="A0A1F6FH79"/>
<feature type="active site" evidence="2">
    <location>
        <position position="144"/>
    </location>
</feature>
<proteinExistence type="inferred from homology"/>
<dbReference type="NCBIfam" id="NF001159">
    <property type="entry name" value="PRK00150.1-3"/>
    <property type="match status" value="1"/>
</dbReference>
<dbReference type="PRINTS" id="PR01576">
    <property type="entry name" value="PDEFORMYLASE"/>
</dbReference>
<dbReference type="PANTHER" id="PTHR10458:SF22">
    <property type="entry name" value="PEPTIDE DEFORMYLASE"/>
    <property type="match status" value="1"/>
</dbReference>
<feature type="binding site" evidence="2">
    <location>
        <position position="147"/>
    </location>
    <ligand>
        <name>Fe cation</name>
        <dbReference type="ChEBI" id="CHEBI:24875"/>
    </ligand>
</feature>
<sequence length="177" mass="19620">MAKLVPENHPVLHAMAEEITPEEFADGTVKKLLKDLRDAIKTYKIDGFTAVAIAAPQIGVSKRMFIIEDQSTDGDRLPTVIAINPRFTKVSKKTHVVGEGCLSIPDQYGLVRRSTNVTMEATDENGVRYTRGAGGLLAQIMQHETDHLDGILFTDRAEKIWTKDDIKDKDQAEASRT</sequence>
<dbReference type="GO" id="GO:0042586">
    <property type="term" value="F:peptide deformylase activity"/>
    <property type="evidence" value="ECO:0007669"/>
    <property type="project" value="UniProtKB-UniRule"/>
</dbReference>
<dbReference type="STRING" id="1798525.A3G90_04115"/>
<dbReference type="InterPro" id="IPR036821">
    <property type="entry name" value="Peptide_deformylase_sf"/>
</dbReference>
<dbReference type="EC" id="3.5.1.88" evidence="2"/>
<dbReference type="EMBL" id="MFMM01000001">
    <property type="protein sequence ID" value="OGG85213.1"/>
    <property type="molecule type" value="Genomic_DNA"/>
</dbReference>
<dbReference type="CDD" id="cd00487">
    <property type="entry name" value="Pep_deformylase"/>
    <property type="match status" value="1"/>
</dbReference>
<feature type="binding site" evidence="2">
    <location>
        <position position="101"/>
    </location>
    <ligand>
        <name>Fe cation</name>
        <dbReference type="ChEBI" id="CHEBI:24875"/>
    </ligand>
</feature>
<dbReference type="Pfam" id="PF01327">
    <property type="entry name" value="Pep_deformylase"/>
    <property type="match status" value="1"/>
</dbReference>
<keyword evidence="2" id="KW-0408">Iron</keyword>
<organism evidence="3 4">
    <name type="scientific">Candidatus Kaiserbacteria bacterium RIFCSPLOWO2_12_FULL_45_26</name>
    <dbReference type="NCBI Taxonomy" id="1798525"/>
    <lineage>
        <taxon>Bacteria</taxon>
        <taxon>Candidatus Kaiseribacteriota</taxon>
    </lineage>
</organism>
<dbReference type="PIRSF" id="PIRSF004749">
    <property type="entry name" value="Pep_def"/>
    <property type="match status" value="1"/>
</dbReference>
<gene>
    <name evidence="2" type="primary">def</name>
    <name evidence="3" type="ORF">A3G90_04115</name>
</gene>
<dbReference type="NCBIfam" id="TIGR00079">
    <property type="entry name" value="pept_deformyl"/>
    <property type="match status" value="1"/>
</dbReference>
<name>A0A1F6FH79_9BACT</name>
<protein>
    <recommendedName>
        <fullName evidence="2">Peptide deformylase</fullName>
        <shortName evidence="2">PDF</shortName>
        <ecNumber evidence="2">3.5.1.88</ecNumber>
    </recommendedName>
    <alternativeName>
        <fullName evidence="2">Polypeptide deformylase</fullName>
    </alternativeName>
</protein>
<keyword evidence="2" id="KW-0378">Hydrolase</keyword>
<dbReference type="GO" id="GO:0046872">
    <property type="term" value="F:metal ion binding"/>
    <property type="evidence" value="ECO:0007669"/>
    <property type="project" value="UniProtKB-KW"/>
</dbReference>
<comment type="catalytic activity">
    <reaction evidence="2">
        <text>N-terminal N-formyl-L-methionyl-[peptide] + H2O = N-terminal L-methionyl-[peptide] + formate</text>
        <dbReference type="Rhea" id="RHEA:24420"/>
        <dbReference type="Rhea" id="RHEA-COMP:10639"/>
        <dbReference type="Rhea" id="RHEA-COMP:10640"/>
        <dbReference type="ChEBI" id="CHEBI:15377"/>
        <dbReference type="ChEBI" id="CHEBI:15740"/>
        <dbReference type="ChEBI" id="CHEBI:49298"/>
        <dbReference type="ChEBI" id="CHEBI:64731"/>
        <dbReference type="EC" id="3.5.1.88"/>
    </reaction>
</comment>
<dbReference type="PANTHER" id="PTHR10458">
    <property type="entry name" value="PEPTIDE DEFORMYLASE"/>
    <property type="match status" value="1"/>
</dbReference>
<dbReference type="InterPro" id="IPR023635">
    <property type="entry name" value="Peptide_deformylase"/>
</dbReference>
<comment type="function">
    <text evidence="2">Removes the formyl group from the N-terminal Met of newly synthesized proteins. Requires at least a dipeptide for an efficient rate of reaction. N-terminal L-methionine is a prerequisite for activity but the enzyme has broad specificity at other positions.</text>
</comment>
<comment type="similarity">
    <text evidence="1 2">Belongs to the polypeptide deformylase family.</text>
</comment>